<dbReference type="EMBL" id="MU266894">
    <property type="protein sequence ID" value="KAH7917938.1"/>
    <property type="molecule type" value="Genomic_DNA"/>
</dbReference>
<accession>A0ACB8AZC3</accession>
<keyword evidence="2" id="KW-1185">Reference proteome</keyword>
<gene>
    <name evidence="1" type="ORF">BV22DRAFT_1052085</name>
</gene>
<protein>
    <submittedName>
        <fullName evidence="1">Uncharacterized protein</fullName>
    </submittedName>
</protein>
<reference evidence="1" key="1">
    <citation type="journal article" date="2021" name="New Phytol.">
        <title>Evolutionary innovations through gain and loss of genes in the ectomycorrhizal Boletales.</title>
        <authorList>
            <person name="Wu G."/>
            <person name="Miyauchi S."/>
            <person name="Morin E."/>
            <person name="Kuo A."/>
            <person name="Drula E."/>
            <person name="Varga T."/>
            <person name="Kohler A."/>
            <person name="Feng B."/>
            <person name="Cao Y."/>
            <person name="Lipzen A."/>
            <person name="Daum C."/>
            <person name="Hundley H."/>
            <person name="Pangilinan J."/>
            <person name="Johnson J."/>
            <person name="Barry K."/>
            <person name="LaButti K."/>
            <person name="Ng V."/>
            <person name="Ahrendt S."/>
            <person name="Min B."/>
            <person name="Choi I.G."/>
            <person name="Park H."/>
            <person name="Plett J.M."/>
            <person name="Magnuson J."/>
            <person name="Spatafora J.W."/>
            <person name="Nagy L.G."/>
            <person name="Henrissat B."/>
            <person name="Grigoriev I.V."/>
            <person name="Yang Z.L."/>
            <person name="Xu J."/>
            <person name="Martin F.M."/>
        </authorList>
    </citation>
    <scope>NUCLEOTIDE SEQUENCE</scope>
    <source>
        <strain evidence="1">KUC20120723A-06</strain>
    </source>
</reference>
<sequence length="258" mass="28499">MDEVSADDHMATNDKDPVLLTNPTGKHCQVPPKTPIVLPLNSTFYPKKDDRRVRADQETQGDDVRAEDEIGADVEVAKEQQAVGGHEDRVEGRDHTLCNSGVPEPAPEIATRTIKTRKYYKVGELEMKAEDRRCAQKTDRELSPSAAELKAQMDKMQANYAAAVAAEEAERQRKAEEEAKKAAEEAVKKAEEEARKAEEEAEAVREEVRQRQRVLAIEAEQDTGAASSLARGNGDAARGPCARCIKDNKMAEGQRCLM</sequence>
<evidence type="ECO:0000313" key="2">
    <source>
        <dbReference type="Proteomes" id="UP000790709"/>
    </source>
</evidence>
<organism evidence="1 2">
    <name type="scientific">Leucogyrophana mollusca</name>
    <dbReference type="NCBI Taxonomy" id="85980"/>
    <lineage>
        <taxon>Eukaryota</taxon>
        <taxon>Fungi</taxon>
        <taxon>Dikarya</taxon>
        <taxon>Basidiomycota</taxon>
        <taxon>Agaricomycotina</taxon>
        <taxon>Agaricomycetes</taxon>
        <taxon>Agaricomycetidae</taxon>
        <taxon>Boletales</taxon>
        <taxon>Boletales incertae sedis</taxon>
        <taxon>Leucogyrophana</taxon>
    </lineage>
</organism>
<proteinExistence type="predicted"/>
<dbReference type="Proteomes" id="UP000790709">
    <property type="component" value="Unassembled WGS sequence"/>
</dbReference>
<name>A0ACB8AZC3_9AGAM</name>
<evidence type="ECO:0000313" key="1">
    <source>
        <dbReference type="EMBL" id="KAH7917938.1"/>
    </source>
</evidence>
<comment type="caution">
    <text evidence="1">The sequence shown here is derived from an EMBL/GenBank/DDBJ whole genome shotgun (WGS) entry which is preliminary data.</text>
</comment>